<gene>
    <name evidence="2" type="ORF">KL86PLE_30087</name>
</gene>
<reference evidence="2" key="1">
    <citation type="submission" date="2016-08" db="EMBL/GenBank/DDBJ databases">
        <authorList>
            <person name="Seilhamer J.J."/>
        </authorList>
    </citation>
    <scope>NUCLEOTIDE SEQUENCE</scope>
    <source>
        <strain evidence="2">86</strain>
    </source>
</reference>
<evidence type="ECO:0000256" key="1">
    <source>
        <dbReference type="SAM" id="Phobius"/>
    </source>
</evidence>
<protein>
    <submittedName>
        <fullName evidence="2">Uncharacterized protein</fullName>
    </submittedName>
</protein>
<organism evidence="2">
    <name type="scientific">uncultured Pleomorphomonas sp</name>
    <dbReference type="NCBI Taxonomy" id="442121"/>
    <lineage>
        <taxon>Bacteria</taxon>
        <taxon>Pseudomonadati</taxon>
        <taxon>Pseudomonadota</taxon>
        <taxon>Alphaproteobacteria</taxon>
        <taxon>Hyphomicrobiales</taxon>
        <taxon>Pleomorphomonadaceae</taxon>
        <taxon>Pleomorphomonas</taxon>
        <taxon>environmental samples</taxon>
    </lineage>
</organism>
<proteinExistence type="predicted"/>
<keyword evidence="1" id="KW-0472">Membrane</keyword>
<keyword evidence="1" id="KW-1133">Transmembrane helix</keyword>
<keyword evidence="1" id="KW-0812">Transmembrane</keyword>
<feature type="transmembrane region" description="Helical" evidence="1">
    <location>
        <begin position="12"/>
        <end position="33"/>
    </location>
</feature>
<sequence>MFTASACLTIWVPSYPVAGYVVCLMYSFGNIVFKSRFPRSYIMPANAAEQGHAAFMRFGFLPRLN</sequence>
<dbReference type="EMBL" id="FMJD01000007">
    <property type="protein sequence ID" value="SCM75640.1"/>
    <property type="molecule type" value="Genomic_DNA"/>
</dbReference>
<dbReference type="AlphaFoldDB" id="A0A212LDQ8"/>
<name>A0A212LDQ8_9HYPH</name>
<accession>A0A212LDQ8</accession>
<evidence type="ECO:0000313" key="2">
    <source>
        <dbReference type="EMBL" id="SCM75640.1"/>
    </source>
</evidence>